<dbReference type="Pfam" id="PF00015">
    <property type="entry name" value="MCPsignal"/>
    <property type="match status" value="1"/>
</dbReference>
<dbReference type="PROSITE" id="PS50111">
    <property type="entry name" value="CHEMOTAXIS_TRANSDUC_2"/>
    <property type="match status" value="1"/>
</dbReference>
<evidence type="ECO:0000313" key="11">
    <source>
        <dbReference type="Proteomes" id="UP000037854"/>
    </source>
</evidence>
<evidence type="ECO:0000256" key="1">
    <source>
        <dbReference type="ARBA" id="ARBA00004236"/>
    </source>
</evidence>
<dbReference type="EMBL" id="LGTK01000045">
    <property type="protein sequence ID" value="KPH73510.1"/>
    <property type="molecule type" value="Genomic_DNA"/>
</dbReference>
<proteinExistence type="inferred from homology"/>
<evidence type="ECO:0000313" key="10">
    <source>
        <dbReference type="EMBL" id="KPH73510.1"/>
    </source>
</evidence>
<keyword evidence="7" id="KW-0812">Transmembrane</keyword>
<feature type="domain" description="HAMP" evidence="9">
    <location>
        <begin position="193"/>
        <end position="246"/>
    </location>
</feature>
<evidence type="ECO:0000259" key="8">
    <source>
        <dbReference type="PROSITE" id="PS50111"/>
    </source>
</evidence>
<dbReference type="Gene3D" id="1.10.287.950">
    <property type="entry name" value="Methyl-accepting chemotaxis protein"/>
    <property type="match status" value="1"/>
</dbReference>
<evidence type="ECO:0000256" key="7">
    <source>
        <dbReference type="SAM" id="Phobius"/>
    </source>
</evidence>
<evidence type="ECO:0000259" key="9">
    <source>
        <dbReference type="PROSITE" id="PS50885"/>
    </source>
</evidence>
<dbReference type="RefSeq" id="WP_083452588.1">
    <property type="nucleotide sequence ID" value="NZ_LGTK01000045.1"/>
</dbReference>
<evidence type="ECO:0000256" key="5">
    <source>
        <dbReference type="ARBA" id="ARBA00029447"/>
    </source>
</evidence>
<protein>
    <submittedName>
        <fullName evidence="10">Chemotaxis protein</fullName>
    </submittedName>
</protein>
<evidence type="ECO:0000256" key="6">
    <source>
        <dbReference type="PROSITE-ProRule" id="PRU00284"/>
    </source>
</evidence>
<dbReference type="SUPFAM" id="SSF58104">
    <property type="entry name" value="Methyl-accepting chemotaxis protein (MCP) signaling domain"/>
    <property type="match status" value="1"/>
</dbReference>
<comment type="caution">
    <text evidence="10">The sequence shown here is derived from an EMBL/GenBank/DDBJ whole genome shotgun (WGS) entry which is preliminary data.</text>
</comment>
<comment type="similarity">
    <text evidence="5">Belongs to the methyl-accepting chemotaxis (MCP) protein family.</text>
</comment>
<evidence type="ECO:0000256" key="2">
    <source>
        <dbReference type="ARBA" id="ARBA00022475"/>
    </source>
</evidence>
<evidence type="ECO:0000256" key="3">
    <source>
        <dbReference type="ARBA" id="ARBA00023136"/>
    </source>
</evidence>
<sequence length="551" mass="60313">IIFGFSIVIVLTLLLSVLTINSMNQSNKQVENLINNELELLILDEQLASNMASRTGLLQAYLLYDEKEYMDEFQAGTELSLELENQALELSDSAKLKELIDKKIEWGKLTDKLFSEYSKGNKEEALVMMKTTVGPLGSTLITEFNDLAKNREAEIAKLGEQVQDNGKRVITTSIITFIIVLILGVITAFITSRSIVIPIKTVTEQMKKITSGNLNNEELHTDSKDELGQLIHATNGMNNSMRNIMLTISEVTATVSAHSEELTQSANEVRSGTEQISTTMEELATGSESQANMTTDLSTMMKDYTEKIEQTTENTERATNESNQVLVLADEGTELMNASMKQMENIDSIVQDSVEKVQDLDEQSREISKLVVVIQDIADQTNLLALNAAIEAARAGEQGRGFAVVADEVRKLAEQVGNSVTDISTIVGSIQNEINQVTNSLNDGYKEVELGTNQIRLTNEKFSTIQHSISEAVNSINFINTNMADIAASSQEMNSSIYEIAAISEQSAAGIEQTSASSQQTSSAMEEVAGSANELSKLAEELNGLVSNFKL</sequence>
<evidence type="ECO:0000256" key="4">
    <source>
        <dbReference type="ARBA" id="ARBA00023224"/>
    </source>
</evidence>
<accession>A0ABR5MHK0</accession>
<dbReference type="Pfam" id="PF00672">
    <property type="entry name" value="HAMP"/>
    <property type="match status" value="1"/>
</dbReference>
<feature type="domain" description="Methyl-accepting transducer" evidence="8">
    <location>
        <begin position="265"/>
        <end position="501"/>
    </location>
</feature>
<feature type="non-terminal residue" evidence="10">
    <location>
        <position position="1"/>
    </location>
</feature>
<dbReference type="CDD" id="cd11386">
    <property type="entry name" value="MCP_signal"/>
    <property type="match status" value="1"/>
</dbReference>
<organism evidence="10 11">
    <name type="scientific">Oceanobacillus caeni</name>
    <dbReference type="NCBI Taxonomy" id="405946"/>
    <lineage>
        <taxon>Bacteria</taxon>
        <taxon>Bacillati</taxon>
        <taxon>Bacillota</taxon>
        <taxon>Bacilli</taxon>
        <taxon>Bacillales</taxon>
        <taxon>Bacillaceae</taxon>
        <taxon>Oceanobacillus</taxon>
    </lineage>
</organism>
<keyword evidence="2" id="KW-1003">Cell membrane</keyword>
<dbReference type="Gene3D" id="6.10.340.10">
    <property type="match status" value="1"/>
</dbReference>
<keyword evidence="3 7" id="KW-0472">Membrane</keyword>
<dbReference type="CDD" id="cd06225">
    <property type="entry name" value="HAMP"/>
    <property type="match status" value="1"/>
</dbReference>
<comment type="subcellular location">
    <subcellularLocation>
        <location evidence="1">Cell membrane</location>
    </subcellularLocation>
</comment>
<keyword evidence="7" id="KW-1133">Transmembrane helix</keyword>
<dbReference type="InterPro" id="IPR003660">
    <property type="entry name" value="HAMP_dom"/>
</dbReference>
<reference evidence="10 11" key="1">
    <citation type="submission" date="2015-07" db="EMBL/GenBank/DDBJ databases">
        <title>High-quality draft genome sequence of Oceanobacillus caeni HM6, a bacillus isolated from a human feces.</title>
        <authorList>
            <person name="Kumar J."/>
            <person name="Verma M.K."/>
            <person name="Pandey R."/>
            <person name="Bhambi M."/>
            <person name="Chauhan N."/>
        </authorList>
    </citation>
    <scope>NUCLEOTIDE SEQUENCE [LARGE SCALE GENOMIC DNA]</scope>
    <source>
        <strain evidence="10 11">HM6</strain>
    </source>
</reference>
<feature type="transmembrane region" description="Helical" evidence="7">
    <location>
        <begin position="169"/>
        <end position="190"/>
    </location>
</feature>
<keyword evidence="4 6" id="KW-0807">Transducer</keyword>
<dbReference type="PROSITE" id="PS50885">
    <property type="entry name" value="HAMP"/>
    <property type="match status" value="1"/>
</dbReference>
<name>A0ABR5MHK0_9BACI</name>
<dbReference type="Proteomes" id="UP000037854">
    <property type="component" value="Unassembled WGS sequence"/>
</dbReference>
<dbReference type="PANTHER" id="PTHR32089">
    <property type="entry name" value="METHYL-ACCEPTING CHEMOTAXIS PROTEIN MCPB"/>
    <property type="match status" value="1"/>
</dbReference>
<keyword evidence="11" id="KW-1185">Reference proteome</keyword>
<dbReference type="PANTHER" id="PTHR32089:SF112">
    <property type="entry name" value="LYSOZYME-LIKE PROTEIN-RELATED"/>
    <property type="match status" value="1"/>
</dbReference>
<dbReference type="InterPro" id="IPR004089">
    <property type="entry name" value="MCPsignal_dom"/>
</dbReference>
<gene>
    <name evidence="10" type="ORF">AFL42_12345</name>
</gene>
<dbReference type="SMART" id="SM00283">
    <property type="entry name" value="MA"/>
    <property type="match status" value="1"/>
</dbReference>